<name>A0ACB7WI11_DIOAL</name>
<dbReference type="Proteomes" id="UP000827976">
    <property type="component" value="Chromosome 4"/>
</dbReference>
<evidence type="ECO:0000313" key="2">
    <source>
        <dbReference type="Proteomes" id="UP000827976"/>
    </source>
</evidence>
<proteinExistence type="predicted"/>
<protein>
    <submittedName>
        <fullName evidence="1">S-adenosyl-L-methionine-dependent methyltransferase protein</fullName>
    </submittedName>
</protein>
<comment type="caution">
    <text evidence="1">The sequence shown here is derived from an EMBL/GenBank/DDBJ whole genome shotgun (WGS) entry which is preliminary data.</text>
</comment>
<keyword evidence="1" id="KW-0808">Transferase</keyword>
<sequence>MSSGKLLAIHPLELKFPFVFRPKPQSSSAVLDELEEPQPHPPHRPSDPANGTTATATGQKESVERMDTPPEPEVTDLIDKLTEDNNVAMMKNMMLQQQLDDIFIKMKNKQQGDFSFFYVVVALLIGVYIGYYYV</sequence>
<keyword evidence="2" id="KW-1185">Reference proteome</keyword>
<keyword evidence="1" id="KW-0489">Methyltransferase</keyword>
<reference evidence="2" key="1">
    <citation type="journal article" date="2022" name="Nat. Commun.">
        <title>Chromosome evolution and the genetic basis of agronomically important traits in greater yam.</title>
        <authorList>
            <person name="Bredeson J.V."/>
            <person name="Lyons J.B."/>
            <person name="Oniyinde I.O."/>
            <person name="Okereke N.R."/>
            <person name="Kolade O."/>
            <person name="Nnabue I."/>
            <person name="Nwadili C.O."/>
            <person name="Hribova E."/>
            <person name="Parker M."/>
            <person name="Nwogha J."/>
            <person name="Shu S."/>
            <person name="Carlson J."/>
            <person name="Kariba R."/>
            <person name="Muthemba S."/>
            <person name="Knop K."/>
            <person name="Barton G.J."/>
            <person name="Sherwood A.V."/>
            <person name="Lopez-Montes A."/>
            <person name="Asiedu R."/>
            <person name="Jamnadass R."/>
            <person name="Muchugi A."/>
            <person name="Goodstein D."/>
            <person name="Egesi C.N."/>
            <person name="Featherston J."/>
            <person name="Asfaw A."/>
            <person name="Simpson G.G."/>
            <person name="Dolezel J."/>
            <person name="Hendre P.S."/>
            <person name="Van Deynze A."/>
            <person name="Kumar P.L."/>
            <person name="Obidiegwu J.E."/>
            <person name="Bhattacharjee R."/>
            <person name="Rokhsar D.S."/>
        </authorList>
    </citation>
    <scope>NUCLEOTIDE SEQUENCE [LARGE SCALE GENOMIC DNA]</scope>
    <source>
        <strain evidence="2">cv. TDa95/00328</strain>
    </source>
</reference>
<gene>
    <name evidence="1" type="ORF">IHE45_04G181900</name>
</gene>
<accession>A0ACB7WI11</accession>
<evidence type="ECO:0000313" key="1">
    <source>
        <dbReference type="EMBL" id="KAH7687685.1"/>
    </source>
</evidence>
<organism evidence="1 2">
    <name type="scientific">Dioscorea alata</name>
    <name type="common">Purple yam</name>
    <dbReference type="NCBI Taxonomy" id="55571"/>
    <lineage>
        <taxon>Eukaryota</taxon>
        <taxon>Viridiplantae</taxon>
        <taxon>Streptophyta</taxon>
        <taxon>Embryophyta</taxon>
        <taxon>Tracheophyta</taxon>
        <taxon>Spermatophyta</taxon>
        <taxon>Magnoliopsida</taxon>
        <taxon>Liliopsida</taxon>
        <taxon>Dioscoreales</taxon>
        <taxon>Dioscoreaceae</taxon>
        <taxon>Dioscorea</taxon>
    </lineage>
</organism>
<dbReference type="EMBL" id="CM037014">
    <property type="protein sequence ID" value="KAH7687685.1"/>
    <property type="molecule type" value="Genomic_DNA"/>
</dbReference>